<organism evidence="1 2">
    <name type="scientific">Streptomyces crystallinus</name>
    <dbReference type="NCBI Taxonomy" id="68191"/>
    <lineage>
        <taxon>Bacteria</taxon>
        <taxon>Bacillati</taxon>
        <taxon>Actinomycetota</taxon>
        <taxon>Actinomycetes</taxon>
        <taxon>Kitasatosporales</taxon>
        <taxon>Streptomycetaceae</taxon>
        <taxon>Streptomyces</taxon>
    </lineage>
</organism>
<accession>A0ABP3RZ93</accession>
<proteinExistence type="predicted"/>
<sequence length="76" mass="8054">MMAAVLGHVDGDFHAAAGIAPSPPLLTPEPEFVAPSWRYRMLDKLLRHAPAHTMTIPGLPDDFTVSSTAALTGETS</sequence>
<dbReference type="EMBL" id="BAAACA010000038">
    <property type="protein sequence ID" value="GAA0617955.1"/>
    <property type="molecule type" value="Genomic_DNA"/>
</dbReference>
<evidence type="ECO:0000313" key="1">
    <source>
        <dbReference type="EMBL" id="GAA0617955.1"/>
    </source>
</evidence>
<keyword evidence="2" id="KW-1185">Reference proteome</keyword>
<reference evidence="2" key="1">
    <citation type="journal article" date="2019" name="Int. J. Syst. Evol. Microbiol.">
        <title>The Global Catalogue of Microorganisms (GCM) 10K type strain sequencing project: providing services to taxonomists for standard genome sequencing and annotation.</title>
        <authorList>
            <consortium name="The Broad Institute Genomics Platform"/>
            <consortium name="The Broad Institute Genome Sequencing Center for Infectious Disease"/>
            <person name="Wu L."/>
            <person name="Ma J."/>
        </authorList>
    </citation>
    <scope>NUCLEOTIDE SEQUENCE [LARGE SCALE GENOMIC DNA]</scope>
    <source>
        <strain evidence="2">JCM 5067</strain>
    </source>
</reference>
<dbReference type="Proteomes" id="UP001500668">
    <property type="component" value="Unassembled WGS sequence"/>
</dbReference>
<name>A0ABP3RZ93_9ACTN</name>
<protein>
    <submittedName>
        <fullName evidence="1">Uncharacterized protein</fullName>
    </submittedName>
</protein>
<comment type="caution">
    <text evidence="1">The sequence shown here is derived from an EMBL/GenBank/DDBJ whole genome shotgun (WGS) entry which is preliminary data.</text>
</comment>
<gene>
    <name evidence="1" type="ORF">GCM10010394_55320</name>
</gene>
<evidence type="ECO:0000313" key="2">
    <source>
        <dbReference type="Proteomes" id="UP001500668"/>
    </source>
</evidence>